<evidence type="ECO:0000256" key="6">
    <source>
        <dbReference type="ARBA" id="ARBA00050776"/>
    </source>
</evidence>
<dbReference type="Pfam" id="PF00266">
    <property type="entry name" value="Aminotran_5"/>
    <property type="match status" value="1"/>
</dbReference>
<dbReference type="InterPro" id="IPR000192">
    <property type="entry name" value="Aminotrans_V_dom"/>
</dbReference>
<evidence type="ECO:0000313" key="10">
    <source>
        <dbReference type="Proteomes" id="UP001369247"/>
    </source>
</evidence>
<reference evidence="9" key="1">
    <citation type="submission" date="2022-09" db="EMBL/GenBank/DDBJ databases">
        <title>Characterization of three MwoI isoschizomers from sequenced genome and metagenomes.</title>
        <authorList>
            <person name="Fomenkov A."/>
            <person name="Xu S.Y."/>
            <person name="Roberts R.J."/>
        </authorList>
    </citation>
    <scope>NUCLEOTIDE SEQUENCE</scope>
    <source>
        <strain evidence="9">DSM 2970</strain>
    </source>
</reference>
<keyword evidence="5" id="KW-0663">Pyridoxal phosphate</keyword>
<evidence type="ECO:0000313" key="9">
    <source>
        <dbReference type="EMBL" id="UXH31680.1"/>
    </source>
</evidence>
<dbReference type="EMBL" id="CP104550">
    <property type="protein sequence ID" value="UXH31680.1"/>
    <property type="molecule type" value="Genomic_DNA"/>
</dbReference>
<gene>
    <name evidence="9" type="ORF">N5910_09140</name>
    <name evidence="8" type="ORF">U2150_00425</name>
</gene>
<dbReference type="InterPro" id="IPR015424">
    <property type="entry name" value="PyrdxlP-dep_Trfase"/>
</dbReference>
<proteinExistence type="inferred from homology"/>
<dbReference type="Gene3D" id="3.40.640.10">
    <property type="entry name" value="Type I PLP-dependent aspartate aminotransferase-like (Major domain)"/>
    <property type="match status" value="1"/>
</dbReference>
<dbReference type="GO" id="GO:0031071">
    <property type="term" value="F:cysteine desulfurase activity"/>
    <property type="evidence" value="ECO:0007669"/>
    <property type="project" value="UniProtKB-EC"/>
</dbReference>
<dbReference type="PANTHER" id="PTHR43586:SF8">
    <property type="entry name" value="CYSTEINE DESULFURASE 1, CHLOROPLASTIC"/>
    <property type="match status" value="1"/>
</dbReference>
<dbReference type="InterPro" id="IPR015422">
    <property type="entry name" value="PyrdxlP-dep_Trfase_small"/>
</dbReference>
<comment type="catalytic activity">
    <reaction evidence="6">
        <text>(sulfur carrier)-H + L-cysteine = (sulfur carrier)-SH + L-alanine</text>
        <dbReference type="Rhea" id="RHEA:43892"/>
        <dbReference type="Rhea" id="RHEA-COMP:14737"/>
        <dbReference type="Rhea" id="RHEA-COMP:14739"/>
        <dbReference type="ChEBI" id="CHEBI:29917"/>
        <dbReference type="ChEBI" id="CHEBI:35235"/>
        <dbReference type="ChEBI" id="CHEBI:57972"/>
        <dbReference type="ChEBI" id="CHEBI:64428"/>
        <dbReference type="EC" id="2.8.1.7"/>
    </reaction>
</comment>
<keyword evidence="10" id="KW-1185">Reference proteome</keyword>
<dbReference type="PANTHER" id="PTHR43586">
    <property type="entry name" value="CYSTEINE DESULFURASE"/>
    <property type="match status" value="1"/>
</dbReference>
<dbReference type="PIRSF" id="PIRSF005572">
    <property type="entry name" value="NifS"/>
    <property type="match status" value="1"/>
</dbReference>
<feature type="domain" description="Aminotransferase class V" evidence="7">
    <location>
        <begin position="17"/>
        <end position="386"/>
    </location>
</feature>
<dbReference type="GeneID" id="58979428"/>
<reference evidence="8 10" key="2">
    <citation type="submission" date="2023-12" db="EMBL/GenBank/DDBJ databases">
        <title>Phenotypic and Genomic Characterization of Methanothermobacter wolfeii Strain BSEL, a CO2-Capturing Archaeon with Minimal Nutrient Requirements.</title>
        <authorList>
            <person name="Ale Enriquez F."/>
            <person name="Ahring B.K."/>
        </authorList>
    </citation>
    <scope>NUCLEOTIDE SEQUENCE [LARGE SCALE GENOMIC DNA]</scope>
    <source>
        <strain evidence="8 10">BSEL-1</strain>
    </source>
</reference>
<dbReference type="GO" id="GO:0030170">
    <property type="term" value="F:pyridoxal phosphate binding"/>
    <property type="evidence" value="ECO:0007669"/>
    <property type="project" value="InterPro"/>
</dbReference>
<dbReference type="Proteomes" id="UP001369247">
    <property type="component" value="Unassembled WGS sequence"/>
</dbReference>
<dbReference type="Gene3D" id="3.90.1150.10">
    <property type="entry name" value="Aspartate Aminotransferase, domain 1"/>
    <property type="match status" value="1"/>
</dbReference>
<comment type="cofactor">
    <cofactor evidence="1">
        <name>pyridoxal 5'-phosphate</name>
        <dbReference type="ChEBI" id="CHEBI:597326"/>
    </cofactor>
</comment>
<evidence type="ECO:0000256" key="2">
    <source>
        <dbReference type="ARBA" id="ARBA00010447"/>
    </source>
</evidence>
<evidence type="ECO:0000256" key="5">
    <source>
        <dbReference type="ARBA" id="ARBA00022898"/>
    </source>
</evidence>
<dbReference type="InterPro" id="IPR016454">
    <property type="entry name" value="Cysteine_dSase"/>
</dbReference>
<dbReference type="InterPro" id="IPR015421">
    <property type="entry name" value="PyrdxlP-dep_Trfase_major"/>
</dbReference>
<dbReference type="GO" id="GO:0006534">
    <property type="term" value="P:cysteine metabolic process"/>
    <property type="evidence" value="ECO:0007669"/>
    <property type="project" value="InterPro"/>
</dbReference>
<dbReference type="RefSeq" id="WP_191216272.1">
    <property type="nucleotide sequence ID" value="NZ_CP104550.1"/>
</dbReference>
<accession>A0A9E7RU33</accession>
<dbReference type="Proteomes" id="UP001065373">
    <property type="component" value="Chromosome"/>
</dbReference>
<comment type="similarity">
    <text evidence="2">Belongs to the class-V pyridoxal-phosphate-dependent aminotransferase family. Csd subfamily.</text>
</comment>
<evidence type="ECO:0000313" key="8">
    <source>
        <dbReference type="EMBL" id="MEJ8541967.1"/>
    </source>
</evidence>
<dbReference type="SUPFAM" id="SSF53383">
    <property type="entry name" value="PLP-dependent transferases"/>
    <property type="match status" value="1"/>
</dbReference>
<evidence type="ECO:0000256" key="3">
    <source>
        <dbReference type="ARBA" id="ARBA00012239"/>
    </source>
</evidence>
<name>A0A9E7RU33_METWO</name>
<keyword evidence="4 8" id="KW-0808">Transferase</keyword>
<protein>
    <recommendedName>
        <fullName evidence="3">cysteine desulfurase</fullName>
        <ecNumber evidence="3">2.8.1.7</ecNumber>
    </recommendedName>
</protein>
<dbReference type="EMBL" id="JAXUHJ010000003">
    <property type="protein sequence ID" value="MEJ8541967.1"/>
    <property type="molecule type" value="Genomic_DNA"/>
</dbReference>
<evidence type="ECO:0000256" key="1">
    <source>
        <dbReference type="ARBA" id="ARBA00001933"/>
    </source>
</evidence>
<organism evidence="9">
    <name type="scientific">Methanothermobacter wolfeii</name>
    <name type="common">Methanobacterium wolfei</name>
    <dbReference type="NCBI Taxonomy" id="145261"/>
    <lineage>
        <taxon>Archaea</taxon>
        <taxon>Methanobacteriati</taxon>
        <taxon>Methanobacteriota</taxon>
        <taxon>Methanomada group</taxon>
        <taxon>Methanobacteria</taxon>
        <taxon>Methanobacteriales</taxon>
        <taxon>Methanobacteriaceae</taxon>
        <taxon>Methanothermobacter</taxon>
    </lineage>
</organism>
<dbReference type="CDD" id="cd06453">
    <property type="entry name" value="SufS_like"/>
    <property type="match status" value="1"/>
</dbReference>
<dbReference type="EC" id="2.8.1.7" evidence="3"/>
<sequence length="398" mass="43453">MLVEDVRSDIPLLEDHVYLDAASTTPTPLPVVRAMEEYFLSYNANTGRGAYSLLVRATERLNEARSKVAGFINASADEIIFTKNTSEAINIVAGGLRFRRGDSVVVPNIEHHSNFLPWLRLRKMGVDVRVVRADETGVVDPSVIEDAVDDTTRLVTVTHISNALGSVQEVEEIGSIAHEHGALYLVDAAQSIGHMEVDVKGIGADFAAFPGHKGTMGPVGTGFLYCNRECIDELEPFSLGGGTVLDVSEDEYVLEEFPARFEAGTLNIAGFIGLGASIDYMNRIGIGRIEKHTIKLTEKLYSELSSIDRLECYGDPQNIYGILSFNIDNMDPHDVAKLLDETAGICVRSGHHCAIPAIKHLGLHEMGGTVRASIHYYNTEEEIELLAETLNEISLLGV</sequence>
<evidence type="ECO:0000256" key="4">
    <source>
        <dbReference type="ARBA" id="ARBA00022679"/>
    </source>
</evidence>
<dbReference type="AlphaFoldDB" id="A0A9E7RU33"/>
<dbReference type="InterPro" id="IPR010970">
    <property type="entry name" value="Cys_dSase_SufS"/>
</dbReference>
<evidence type="ECO:0000259" key="7">
    <source>
        <dbReference type="Pfam" id="PF00266"/>
    </source>
</evidence>